<gene>
    <name evidence="2" type="ORF">Tco_1112710</name>
</gene>
<evidence type="ECO:0000313" key="3">
    <source>
        <dbReference type="Proteomes" id="UP001151760"/>
    </source>
</evidence>
<reference evidence="2" key="2">
    <citation type="submission" date="2022-01" db="EMBL/GenBank/DDBJ databases">
        <authorList>
            <person name="Yamashiro T."/>
            <person name="Shiraishi A."/>
            <person name="Satake H."/>
            <person name="Nakayama K."/>
        </authorList>
    </citation>
    <scope>NUCLEOTIDE SEQUENCE</scope>
</reference>
<dbReference type="EMBL" id="BQNB010021054">
    <property type="protein sequence ID" value="GJU02372.1"/>
    <property type="molecule type" value="Genomic_DNA"/>
</dbReference>
<reference evidence="2" key="1">
    <citation type="journal article" date="2022" name="Int. J. Mol. Sci.">
        <title>Draft Genome of Tanacetum Coccineum: Genomic Comparison of Closely Related Tanacetum-Family Plants.</title>
        <authorList>
            <person name="Yamashiro T."/>
            <person name="Shiraishi A."/>
            <person name="Nakayama K."/>
            <person name="Satake H."/>
        </authorList>
    </citation>
    <scope>NUCLEOTIDE SEQUENCE</scope>
</reference>
<sequence>MSTSVFVDLESSTQADEAQSSRVLVSLLETPMRPLGRLIWMGRTVISTDISKITRKQSKTGKHMHENQKRTKRIQRIKAEARKSKTAVKSSQHGQQQ</sequence>
<feature type="non-terminal residue" evidence="2">
    <location>
        <position position="1"/>
    </location>
</feature>
<evidence type="ECO:0000256" key="1">
    <source>
        <dbReference type="SAM" id="MobiDB-lite"/>
    </source>
</evidence>
<comment type="caution">
    <text evidence="2">The sequence shown here is derived from an EMBL/GenBank/DDBJ whole genome shotgun (WGS) entry which is preliminary data.</text>
</comment>
<feature type="region of interest" description="Disordered" evidence="1">
    <location>
        <begin position="54"/>
        <end position="74"/>
    </location>
</feature>
<evidence type="ECO:0000313" key="2">
    <source>
        <dbReference type="EMBL" id="GJU02372.1"/>
    </source>
</evidence>
<proteinExistence type="predicted"/>
<keyword evidence="3" id="KW-1185">Reference proteome</keyword>
<protein>
    <submittedName>
        <fullName evidence="2">Uncharacterized protein</fullName>
    </submittedName>
</protein>
<dbReference type="Proteomes" id="UP001151760">
    <property type="component" value="Unassembled WGS sequence"/>
</dbReference>
<accession>A0ABQ5ISG5</accession>
<name>A0ABQ5ISG5_9ASTR</name>
<organism evidence="2 3">
    <name type="scientific">Tanacetum coccineum</name>
    <dbReference type="NCBI Taxonomy" id="301880"/>
    <lineage>
        <taxon>Eukaryota</taxon>
        <taxon>Viridiplantae</taxon>
        <taxon>Streptophyta</taxon>
        <taxon>Embryophyta</taxon>
        <taxon>Tracheophyta</taxon>
        <taxon>Spermatophyta</taxon>
        <taxon>Magnoliopsida</taxon>
        <taxon>eudicotyledons</taxon>
        <taxon>Gunneridae</taxon>
        <taxon>Pentapetalae</taxon>
        <taxon>asterids</taxon>
        <taxon>campanulids</taxon>
        <taxon>Asterales</taxon>
        <taxon>Asteraceae</taxon>
        <taxon>Asteroideae</taxon>
        <taxon>Anthemideae</taxon>
        <taxon>Anthemidinae</taxon>
        <taxon>Tanacetum</taxon>
    </lineage>
</organism>